<sequence length="139" mass="15353">MRKEPVLSMSLPARLDEVERLTGWLRTITASVLQEEDFILLEIGVVELVNNIIEHAFENLSGSIEVGCVLDGKRVTLHFSDAGLAMPDGIQERYDNATDDVALDATSGRGLGIIKRCFEQVQFYRADGLNRISATYVPG</sequence>
<proteinExistence type="predicted"/>
<dbReference type="Pfam" id="PF13581">
    <property type="entry name" value="HATPase_c_2"/>
    <property type="match status" value="1"/>
</dbReference>
<keyword evidence="1" id="KW-0723">Serine/threonine-protein kinase</keyword>
<evidence type="ECO:0000313" key="4">
    <source>
        <dbReference type="Proteomes" id="UP000234752"/>
    </source>
</evidence>
<dbReference type="CDD" id="cd16936">
    <property type="entry name" value="HATPase_RsbW-like"/>
    <property type="match status" value="1"/>
</dbReference>
<dbReference type="GO" id="GO:0004674">
    <property type="term" value="F:protein serine/threonine kinase activity"/>
    <property type="evidence" value="ECO:0007669"/>
    <property type="project" value="UniProtKB-KW"/>
</dbReference>
<keyword evidence="1" id="KW-0418">Kinase</keyword>
<feature type="domain" description="Histidine kinase/HSP90-like ATPase" evidence="2">
    <location>
        <begin position="11"/>
        <end position="134"/>
    </location>
</feature>
<organism evidence="3 4">
    <name type="scientific">Niveispirillum cyanobacteriorum</name>
    <dbReference type="NCBI Taxonomy" id="1612173"/>
    <lineage>
        <taxon>Bacteria</taxon>
        <taxon>Pseudomonadati</taxon>
        <taxon>Pseudomonadota</taxon>
        <taxon>Alphaproteobacteria</taxon>
        <taxon>Rhodospirillales</taxon>
        <taxon>Azospirillaceae</taxon>
        <taxon>Niveispirillum</taxon>
    </lineage>
</organism>
<evidence type="ECO:0000313" key="3">
    <source>
        <dbReference type="EMBL" id="AUN32334.1"/>
    </source>
</evidence>
<dbReference type="KEGG" id="ncb:C0V82_18300"/>
<protein>
    <recommendedName>
        <fullName evidence="2">Histidine kinase/HSP90-like ATPase domain-containing protein</fullName>
    </recommendedName>
</protein>
<name>A0A2K9NGW5_9PROT</name>
<dbReference type="InterPro" id="IPR036890">
    <property type="entry name" value="HATPase_C_sf"/>
</dbReference>
<dbReference type="InterPro" id="IPR003594">
    <property type="entry name" value="HATPase_dom"/>
</dbReference>
<accession>A0A2K9NGW5</accession>
<keyword evidence="1" id="KW-0808">Transferase</keyword>
<dbReference type="PANTHER" id="PTHR35526:SF3">
    <property type="entry name" value="ANTI-SIGMA-F FACTOR RSBW"/>
    <property type="match status" value="1"/>
</dbReference>
<reference evidence="3 4" key="1">
    <citation type="submission" date="2017-12" db="EMBL/GenBank/DDBJ databases">
        <title>Genomes of bacteria within cyanobacterial aggregates.</title>
        <authorList>
            <person name="Cai H."/>
        </authorList>
    </citation>
    <scope>NUCLEOTIDE SEQUENCE [LARGE SCALE GENOMIC DNA]</scope>
    <source>
        <strain evidence="3 4">TH16</strain>
    </source>
</reference>
<dbReference type="Gene3D" id="3.30.565.10">
    <property type="entry name" value="Histidine kinase-like ATPase, C-terminal domain"/>
    <property type="match status" value="1"/>
</dbReference>
<evidence type="ECO:0000256" key="1">
    <source>
        <dbReference type="ARBA" id="ARBA00022527"/>
    </source>
</evidence>
<dbReference type="SUPFAM" id="SSF55874">
    <property type="entry name" value="ATPase domain of HSP90 chaperone/DNA topoisomerase II/histidine kinase"/>
    <property type="match status" value="1"/>
</dbReference>
<gene>
    <name evidence="3" type="ORF">C0V82_18300</name>
</gene>
<keyword evidence="4" id="KW-1185">Reference proteome</keyword>
<dbReference type="AlphaFoldDB" id="A0A2K9NGW5"/>
<dbReference type="EMBL" id="CP025612">
    <property type="protein sequence ID" value="AUN32334.1"/>
    <property type="molecule type" value="Genomic_DNA"/>
</dbReference>
<evidence type="ECO:0000259" key="2">
    <source>
        <dbReference type="Pfam" id="PF13581"/>
    </source>
</evidence>
<dbReference type="InterPro" id="IPR050267">
    <property type="entry name" value="Anti-sigma-factor_SerPK"/>
</dbReference>
<dbReference type="Proteomes" id="UP000234752">
    <property type="component" value="Chromosome eg_2"/>
</dbReference>
<dbReference type="PANTHER" id="PTHR35526">
    <property type="entry name" value="ANTI-SIGMA-F FACTOR RSBW-RELATED"/>
    <property type="match status" value="1"/>
</dbReference>